<evidence type="ECO:0000256" key="1">
    <source>
        <dbReference type="ARBA" id="ARBA00004123"/>
    </source>
</evidence>
<evidence type="ECO:0000313" key="6">
    <source>
        <dbReference type="EMBL" id="PNH07212.1"/>
    </source>
</evidence>
<comment type="caution">
    <text evidence="6">The sequence shown here is derived from an EMBL/GenBank/DDBJ whole genome shotgun (WGS) entry which is preliminary data.</text>
</comment>
<evidence type="ECO:0000256" key="3">
    <source>
        <dbReference type="ARBA" id="ARBA00022737"/>
    </source>
</evidence>
<evidence type="ECO:0000256" key="5">
    <source>
        <dbReference type="SAM" id="MobiDB-lite"/>
    </source>
</evidence>
<reference evidence="6 7" key="1">
    <citation type="journal article" date="2017" name="Mol. Biol. Evol.">
        <title>The 4-celled Tetrabaena socialis nuclear genome reveals the essential components for genetic control of cell number at the origin of multicellularity in the volvocine lineage.</title>
        <authorList>
            <person name="Featherston J."/>
            <person name="Arakaki Y."/>
            <person name="Hanschen E.R."/>
            <person name="Ferris P.J."/>
            <person name="Michod R.E."/>
            <person name="Olson B.J.S.C."/>
            <person name="Nozaki H."/>
            <person name="Durand P.M."/>
        </authorList>
    </citation>
    <scope>NUCLEOTIDE SEQUENCE [LARGE SCALE GENOMIC DNA]</scope>
    <source>
        <strain evidence="6 7">NIES-571</strain>
    </source>
</reference>
<keyword evidence="4" id="KW-0539">Nucleus</keyword>
<dbReference type="Proteomes" id="UP000236333">
    <property type="component" value="Unassembled WGS sequence"/>
</dbReference>
<keyword evidence="2" id="KW-0853">WD repeat</keyword>
<comment type="subcellular location">
    <subcellularLocation>
        <location evidence="1">Nucleus</location>
    </subcellularLocation>
</comment>
<keyword evidence="7" id="KW-1185">Reference proteome</keyword>
<dbReference type="EMBL" id="PGGS01000191">
    <property type="protein sequence ID" value="PNH07212.1"/>
    <property type="molecule type" value="Genomic_DNA"/>
</dbReference>
<proteinExistence type="predicted"/>
<dbReference type="AlphaFoldDB" id="A0A2J8A3V3"/>
<organism evidence="6 7">
    <name type="scientific">Tetrabaena socialis</name>
    <dbReference type="NCBI Taxonomy" id="47790"/>
    <lineage>
        <taxon>Eukaryota</taxon>
        <taxon>Viridiplantae</taxon>
        <taxon>Chlorophyta</taxon>
        <taxon>core chlorophytes</taxon>
        <taxon>Chlorophyceae</taxon>
        <taxon>CS clade</taxon>
        <taxon>Chlamydomonadales</taxon>
        <taxon>Tetrabaenaceae</taxon>
        <taxon>Tetrabaena</taxon>
    </lineage>
</organism>
<gene>
    <name evidence="6" type="ORF">TSOC_006333</name>
</gene>
<feature type="non-terminal residue" evidence="6">
    <location>
        <position position="1"/>
    </location>
</feature>
<evidence type="ECO:0000256" key="2">
    <source>
        <dbReference type="ARBA" id="ARBA00022574"/>
    </source>
</evidence>
<dbReference type="PANTHER" id="PTHR22652:SF0">
    <property type="entry name" value="NUCLEOPORIN NUP43"/>
    <property type="match status" value="1"/>
</dbReference>
<dbReference type="GO" id="GO:0031080">
    <property type="term" value="C:nuclear pore outer ring"/>
    <property type="evidence" value="ECO:0007669"/>
    <property type="project" value="TreeGrafter"/>
</dbReference>
<dbReference type="PANTHER" id="PTHR22652">
    <property type="entry name" value="NUCLEOPORIN NUP43"/>
    <property type="match status" value="1"/>
</dbReference>
<keyword evidence="3" id="KW-0677">Repeat</keyword>
<sequence>VRFDTREAVQYGNDAPPPAGGGQQSPLPAVLYCTEDGALCRVSADSAAATAAGAEGGRQQGAGRVEEVFWQRQARVSSAGGGGGRRSQVLAQLPVAVNSFDVGGPFGSDLVAVTGRQTLLYMQQQPAA</sequence>
<feature type="region of interest" description="Disordered" evidence="5">
    <location>
        <begin position="1"/>
        <end position="27"/>
    </location>
</feature>
<name>A0A2J8A3V3_9CHLO</name>
<evidence type="ECO:0000313" key="7">
    <source>
        <dbReference type="Proteomes" id="UP000236333"/>
    </source>
</evidence>
<protein>
    <submittedName>
        <fullName evidence="6">Uncharacterized protein</fullName>
    </submittedName>
</protein>
<dbReference type="OrthoDB" id="9890280at2759"/>
<accession>A0A2J8A3V3</accession>
<evidence type="ECO:0000256" key="4">
    <source>
        <dbReference type="ARBA" id="ARBA00023242"/>
    </source>
</evidence>